<organism evidence="3 4">
    <name type="scientific">Candidatus Phocaeicola faecigallinarum</name>
    <dbReference type="NCBI Taxonomy" id="2838732"/>
    <lineage>
        <taxon>Bacteria</taxon>
        <taxon>Pseudomonadati</taxon>
        <taxon>Bacteroidota</taxon>
        <taxon>Bacteroidia</taxon>
        <taxon>Bacteroidales</taxon>
        <taxon>Bacteroidaceae</taxon>
        <taxon>Phocaeicola</taxon>
    </lineage>
</organism>
<keyword evidence="3" id="KW-0482">Metalloprotease</keyword>
<sequence>MVNSPSSHLKVPEKDIFMLFPNKIYQCILLLFSGMAASVLPLFIICDDVPLYLSTLSLFIVTFAIPFIVNRIRKRDSNIDYSYNYLKTIKDNKIIHLSIILYLIISITVKNYLHITENENGDWEISLLIGAIVYGPIIEELIFRYTILSGLLERYSAKCSILISSVLFALMHYNVIGTIYDNLYSIINAFVLSVFLGAIFTQSRNIVYVILIHSLINLLVLIS</sequence>
<feature type="domain" description="CAAX prenyl protease 2/Lysostaphin resistance protein A-like" evidence="2">
    <location>
        <begin position="123"/>
        <end position="219"/>
    </location>
</feature>
<gene>
    <name evidence="3" type="ORF">H9777_13305</name>
</gene>
<dbReference type="PANTHER" id="PTHR43592:SF15">
    <property type="entry name" value="CAAX AMINO TERMINAL PROTEASE FAMILY PROTEIN"/>
    <property type="match status" value="1"/>
</dbReference>
<dbReference type="InterPro" id="IPR003675">
    <property type="entry name" value="Rce1/LyrA-like_dom"/>
</dbReference>
<proteinExistence type="predicted"/>
<dbReference type="Pfam" id="PF02517">
    <property type="entry name" value="Rce1-like"/>
    <property type="match status" value="1"/>
</dbReference>
<evidence type="ECO:0000313" key="3">
    <source>
        <dbReference type="EMBL" id="MBU3839255.1"/>
    </source>
</evidence>
<dbReference type="Proteomes" id="UP000783796">
    <property type="component" value="Unassembled WGS sequence"/>
</dbReference>
<keyword evidence="1" id="KW-0472">Membrane</keyword>
<feature type="transmembrane region" description="Helical" evidence="1">
    <location>
        <begin position="94"/>
        <end position="113"/>
    </location>
</feature>
<feature type="transmembrane region" description="Helical" evidence="1">
    <location>
        <begin position="125"/>
        <end position="143"/>
    </location>
</feature>
<dbReference type="GO" id="GO:0080120">
    <property type="term" value="P:CAAX-box protein maturation"/>
    <property type="evidence" value="ECO:0007669"/>
    <property type="project" value="UniProtKB-ARBA"/>
</dbReference>
<dbReference type="PANTHER" id="PTHR43592">
    <property type="entry name" value="CAAX AMINO TERMINAL PROTEASE"/>
    <property type="match status" value="1"/>
</dbReference>
<protein>
    <submittedName>
        <fullName evidence="3">CPBP family intramembrane metalloprotease</fullName>
    </submittedName>
</protein>
<evidence type="ECO:0000256" key="1">
    <source>
        <dbReference type="SAM" id="Phobius"/>
    </source>
</evidence>
<feature type="transmembrane region" description="Helical" evidence="1">
    <location>
        <begin position="155"/>
        <end position="176"/>
    </location>
</feature>
<feature type="transmembrane region" description="Helical" evidence="1">
    <location>
        <begin position="24"/>
        <end position="45"/>
    </location>
</feature>
<reference evidence="3" key="1">
    <citation type="journal article" date="2021" name="PeerJ">
        <title>Extensive microbial diversity within the chicken gut microbiome revealed by metagenomics and culture.</title>
        <authorList>
            <person name="Gilroy R."/>
            <person name="Ravi A."/>
            <person name="Getino M."/>
            <person name="Pursley I."/>
            <person name="Horton D.L."/>
            <person name="Alikhan N.F."/>
            <person name="Baker D."/>
            <person name="Gharbi K."/>
            <person name="Hall N."/>
            <person name="Watson M."/>
            <person name="Adriaenssens E.M."/>
            <person name="Foster-Nyarko E."/>
            <person name="Jarju S."/>
            <person name="Secka A."/>
            <person name="Antonio M."/>
            <person name="Oren A."/>
            <person name="Chaudhuri R.R."/>
            <person name="La Ragione R."/>
            <person name="Hildebrand F."/>
            <person name="Pallen M.J."/>
        </authorList>
    </citation>
    <scope>NUCLEOTIDE SEQUENCE</scope>
    <source>
        <strain evidence="3">G4-2901</strain>
    </source>
</reference>
<evidence type="ECO:0000313" key="4">
    <source>
        <dbReference type="Proteomes" id="UP000783796"/>
    </source>
</evidence>
<keyword evidence="3" id="KW-0645">Protease</keyword>
<dbReference type="AlphaFoldDB" id="A0A948TEI3"/>
<keyword evidence="1" id="KW-1133">Transmembrane helix</keyword>
<dbReference type="EMBL" id="JAHLFW010000110">
    <property type="protein sequence ID" value="MBU3839255.1"/>
    <property type="molecule type" value="Genomic_DNA"/>
</dbReference>
<evidence type="ECO:0000259" key="2">
    <source>
        <dbReference type="Pfam" id="PF02517"/>
    </source>
</evidence>
<feature type="transmembrane region" description="Helical" evidence="1">
    <location>
        <begin position="206"/>
        <end position="222"/>
    </location>
</feature>
<accession>A0A948TEI3</accession>
<reference evidence="3" key="2">
    <citation type="submission" date="2021-04" db="EMBL/GenBank/DDBJ databases">
        <authorList>
            <person name="Gilroy R."/>
        </authorList>
    </citation>
    <scope>NUCLEOTIDE SEQUENCE</scope>
    <source>
        <strain evidence="3">G4-2901</strain>
    </source>
</reference>
<dbReference type="GO" id="GO:0008237">
    <property type="term" value="F:metallopeptidase activity"/>
    <property type="evidence" value="ECO:0007669"/>
    <property type="project" value="UniProtKB-KW"/>
</dbReference>
<dbReference type="GO" id="GO:0004175">
    <property type="term" value="F:endopeptidase activity"/>
    <property type="evidence" value="ECO:0007669"/>
    <property type="project" value="UniProtKB-ARBA"/>
</dbReference>
<keyword evidence="3" id="KW-0378">Hydrolase</keyword>
<name>A0A948TEI3_9BACT</name>
<comment type="caution">
    <text evidence="3">The sequence shown here is derived from an EMBL/GenBank/DDBJ whole genome shotgun (WGS) entry which is preliminary data.</text>
</comment>
<feature type="transmembrane region" description="Helical" evidence="1">
    <location>
        <begin position="182"/>
        <end position="199"/>
    </location>
</feature>
<feature type="transmembrane region" description="Helical" evidence="1">
    <location>
        <begin position="51"/>
        <end position="73"/>
    </location>
</feature>
<keyword evidence="1" id="KW-0812">Transmembrane</keyword>